<dbReference type="EMBL" id="BAAARN010000003">
    <property type="protein sequence ID" value="GAA2737347.1"/>
    <property type="molecule type" value="Genomic_DNA"/>
</dbReference>
<evidence type="ECO:0000256" key="2">
    <source>
        <dbReference type="ARBA" id="ARBA00022448"/>
    </source>
</evidence>
<dbReference type="InterPro" id="IPR035906">
    <property type="entry name" value="MetI-like_sf"/>
</dbReference>
<keyword evidence="3" id="KW-1003">Cell membrane</keyword>
<feature type="transmembrane region" description="Helical" evidence="7">
    <location>
        <begin position="184"/>
        <end position="209"/>
    </location>
</feature>
<keyword evidence="2 7" id="KW-0813">Transport</keyword>
<evidence type="ECO:0000259" key="9">
    <source>
        <dbReference type="PROSITE" id="PS50928"/>
    </source>
</evidence>
<accession>A0ABN3UQT2</accession>
<gene>
    <name evidence="10" type="ORF">GCM10009867_24130</name>
</gene>
<comment type="subcellular location">
    <subcellularLocation>
        <location evidence="1 7">Cell membrane</location>
        <topology evidence="1 7">Multi-pass membrane protein</topology>
    </subcellularLocation>
</comment>
<feature type="transmembrane region" description="Helical" evidence="7">
    <location>
        <begin position="38"/>
        <end position="60"/>
    </location>
</feature>
<keyword evidence="6 7" id="KW-0472">Membrane</keyword>
<feature type="transmembrane region" description="Helical" evidence="7">
    <location>
        <begin position="99"/>
        <end position="120"/>
    </location>
</feature>
<dbReference type="Gene3D" id="1.10.3720.10">
    <property type="entry name" value="MetI-like"/>
    <property type="match status" value="1"/>
</dbReference>
<feature type="transmembrane region" description="Helical" evidence="7">
    <location>
        <begin position="230"/>
        <end position="253"/>
    </location>
</feature>
<dbReference type="Proteomes" id="UP001501326">
    <property type="component" value="Unassembled WGS sequence"/>
</dbReference>
<proteinExistence type="inferred from homology"/>
<feature type="region of interest" description="Disordered" evidence="8">
    <location>
        <begin position="1"/>
        <end position="28"/>
    </location>
</feature>
<dbReference type="InterPro" id="IPR000515">
    <property type="entry name" value="MetI-like"/>
</dbReference>
<evidence type="ECO:0000256" key="8">
    <source>
        <dbReference type="SAM" id="MobiDB-lite"/>
    </source>
</evidence>
<organism evidence="10 11">
    <name type="scientific">Pedococcus aerophilus</name>
    <dbReference type="NCBI Taxonomy" id="436356"/>
    <lineage>
        <taxon>Bacteria</taxon>
        <taxon>Bacillati</taxon>
        <taxon>Actinomycetota</taxon>
        <taxon>Actinomycetes</taxon>
        <taxon>Micrococcales</taxon>
        <taxon>Intrasporangiaceae</taxon>
        <taxon>Pedococcus</taxon>
    </lineage>
</organism>
<dbReference type="SUPFAM" id="SSF161098">
    <property type="entry name" value="MetI-like"/>
    <property type="match status" value="1"/>
</dbReference>
<dbReference type="RefSeq" id="WP_344193707.1">
    <property type="nucleotide sequence ID" value="NZ_BAAARN010000003.1"/>
</dbReference>
<keyword evidence="4 7" id="KW-0812">Transmembrane</keyword>
<dbReference type="PANTHER" id="PTHR30193">
    <property type="entry name" value="ABC TRANSPORTER PERMEASE PROTEIN"/>
    <property type="match status" value="1"/>
</dbReference>
<protein>
    <submittedName>
        <fullName evidence="10">Sugar ABC transporter permease</fullName>
    </submittedName>
</protein>
<evidence type="ECO:0000256" key="4">
    <source>
        <dbReference type="ARBA" id="ARBA00022692"/>
    </source>
</evidence>
<evidence type="ECO:0000256" key="7">
    <source>
        <dbReference type="RuleBase" id="RU363032"/>
    </source>
</evidence>
<reference evidence="10 11" key="1">
    <citation type="journal article" date="2019" name="Int. J. Syst. Evol. Microbiol.">
        <title>The Global Catalogue of Microorganisms (GCM) 10K type strain sequencing project: providing services to taxonomists for standard genome sequencing and annotation.</title>
        <authorList>
            <consortium name="The Broad Institute Genomics Platform"/>
            <consortium name="The Broad Institute Genome Sequencing Center for Infectious Disease"/>
            <person name="Wu L."/>
            <person name="Ma J."/>
        </authorList>
    </citation>
    <scope>NUCLEOTIDE SEQUENCE [LARGE SCALE GENOMIC DNA]</scope>
    <source>
        <strain evidence="10 11">JCM 16378</strain>
    </source>
</reference>
<comment type="similarity">
    <text evidence="7">Belongs to the binding-protein-dependent transport system permease family.</text>
</comment>
<evidence type="ECO:0000256" key="6">
    <source>
        <dbReference type="ARBA" id="ARBA00023136"/>
    </source>
</evidence>
<sequence length="319" mass="35225">MIDTSISTAPPQAPGPAKRKGGTSSRRRQRLVRTLEPYGYLSPVIVLMLVLMILPIAVVIRYSLLDNVIMTPTSVVVGLQNYVTILSDPVYHTAIKNTAVFTGSSVLAHLVLGLGFAMLLNSPLLGRWTKTIFRTIFVLPWLLTVAIIAILWRLLLDPNGVVNYVLGEAGVIDTPIAWLADLNLALPAVTFINIWAGYPFFMVSLLAGLQGISADLYEAAAVDGASWWRRFFHVTLPSLRPIILSMALLDMIWTSQQFPLIWMTTGGGPLDRTEMLSTYTYKLAFSEYQFAQASASAVMLLAVALVLAVFYVRHQRVRD</sequence>
<dbReference type="InterPro" id="IPR051393">
    <property type="entry name" value="ABC_transporter_permease"/>
</dbReference>
<dbReference type="PANTHER" id="PTHR30193:SF41">
    <property type="entry name" value="DIACETYLCHITOBIOSE UPTAKE SYSTEM PERMEASE PROTEIN NGCF"/>
    <property type="match status" value="1"/>
</dbReference>
<evidence type="ECO:0000313" key="10">
    <source>
        <dbReference type="EMBL" id="GAA2737347.1"/>
    </source>
</evidence>
<evidence type="ECO:0000256" key="5">
    <source>
        <dbReference type="ARBA" id="ARBA00022989"/>
    </source>
</evidence>
<keyword evidence="5 7" id="KW-1133">Transmembrane helix</keyword>
<comment type="caution">
    <text evidence="10">The sequence shown here is derived from an EMBL/GenBank/DDBJ whole genome shotgun (WGS) entry which is preliminary data.</text>
</comment>
<keyword evidence="11" id="KW-1185">Reference proteome</keyword>
<evidence type="ECO:0000313" key="11">
    <source>
        <dbReference type="Proteomes" id="UP001501326"/>
    </source>
</evidence>
<dbReference type="PROSITE" id="PS50928">
    <property type="entry name" value="ABC_TM1"/>
    <property type="match status" value="1"/>
</dbReference>
<feature type="domain" description="ABC transmembrane type-1" evidence="9">
    <location>
        <begin position="95"/>
        <end position="311"/>
    </location>
</feature>
<feature type="transmembrane region" description="Helical" evidence="7">
    <location>
        <begin position="290"/>
        <end position="312"/>
    </location>
</feature>
<evidence type="ECO:0000256" key="1">
    <source>
        <dbReference type="ARBA" id="ARBA00004651"/>
    </source>
</evidence>
<feature type="compositionally biased region" description="Basic residues" evidence="8">
    <location>
        <begin position="17"/>
        <end position="28"/>
    </location>
</feature>
<feature type="transmembrane region" description="Helical" evidence="7">
    <location>
        <begin position="132"/>
        <end position="155"/>
    </location>
</feature>
<feature type="compositionally biased region" description="Polar residues" evidence="8">
    <location>
        <begin position="1"/>
        <end position="10"/>
    </location>
</feature>
<evidence type="ECO:0000256" key="3">
    <source>
        <dbReference type="ARBA" id="ARBA00022475"/>
    </source>
</evidence>
<dbReference type="CDD" id="cd06261">
    <property type="entry name" value="TM_PBP2"/>
    <property type="match status" value="1"/>
</dbReference>
<name>A0ABN3UQT2_9MICO</name>
<dbReference type="Pfam" id="PF00528">
    <property type="entry name" value="BPD_transp_1"/>
    <property type="match status" value="1"/>
</dbReference>